<dbReference type="Pfam" id="PF04471">
    <property type="entry name" value="Mrr_cat"/>
    <property type="match status" value="1"/>
</dbReference>
<dbReference type="InterPro" id="IPR011856">
    <property type="entry name" value="tRNA_endonuc-like_dom_sf"/>
</dbReference>
<dbReference type="AlphaFoldDB" id="A0A285RS33"/>
<protein>
    <submittedName>
        <fullName evidence="2">Restriction endonuclease</fullName>
    </submittedName>
</protein>
<keyword evidence="2" id="KW-0378">Hydrolase</keyword>
<sequence length="231" mass="26087">MKPWRKYQEDVRDLFIALGLGAETDYSVEGVRTSHDIDVFVSTEFKGFRIKWLVECKLWKTPVTKLHVLALREIVTDVGADRGIILSESGFQRGAQEAANLTNVHLASLASIGDSASQEFSLMAIHELYDKAEENKIIYWDIPKLTRIKYGLRYDVGAFGYSGNVVSEFCLDVLSKALRNVYPFTITSNEGYQLFGKGMEFQNAKGVLSIVQPLVEELAEKLEFCRTQESK</sequence>
<keyword evidence="2" id="KW-0540">Nuclease</keyword>
<evidence type="ECO:0000313" key="3">
    <source>
        <dbReference type="Proteomes" id="UP000219068"/>
    </source>
</evidence>
<accession>A0A285RS33</accession>
<dbReference type="RefSeq" id="WP_097051326.1">
    <property type="nucleotide sequence ID" value="NZ_OBMM01000001.1"/>
</dbReference>
<dbReference type="Gene3D" id="3.40.1350.10">
    <property type="match status" value="1"/>
</dbReference>
<dbReference type="GO" id="GO:0003677">
    <property type="term" value="F:DNA binding"/>
    <property type="evidence" value="ECO:0007669"/>
    <property type="project" value="InterPro"/>
</dbReference>
<organism evidence="2 3">
    <name type="scientific">Thalassospira xiamenensis</name>
    <dbReference type="NCBI Taxonomy" id="220697"/>
    <lineage>
        <taxon>Bacteria</taxon>
        <taxon>Pseudomonadati</taxon>
        <taxon>Pseudomonadota</taxon>
        <taxon>Alphaproteobacteria</taxon>
        <taxon>Rhodospirillales</taxon>
        <taxon>Thalassospiraceae</taxon>
        <taxon>Thalassospira</taxon>
    </lineage>
</organism>
<dbReference type="InterPro" id="IPR007560">
    <property type="entry name" value="Restrct_endonuc_IV_Mrr"/>
</dbReference>
<dbReference type="EMBL" id="OBMM01000001">
    <property type="protein sequence ID" value="SOB96992.1"/>
    <property type="molecule type" value="Genomic_DNA"/>
</dbReference>
<proteinExistence type="predicted"/>
<dbReference type="Proteomes" id="UP000219068">
    <property type="component" value="Unassembled WGS sequence"/>
</dbReference>
<keyword evidence="2" id="KW-0255">Endonuclease</keyword>
<evidence type="ECO:0000259" key="1">
    <source>
        <dbReference type="Pfam" id="PF04471"/>
    </source>
</evidence>
<evidence type="ECO:0000313" key="2">
    <source>
        <dbReference type="EMBL" id="SOB96992.1"/>
    </source>
</evidence>
<gene>
    <name evidence="2" type="ORF">SAMN05428964_1012037</name>
</gene>
<dbReference type="InterPro" id="IPR011335">
    <property type="entry name" value="Restrct_endonuc-II-like"/>
</dbReference>
<feature type="domain" description="Restriction endonuclease type IV Mrr" evidence="1">
    <location>
        <begin position="4"/>
        <end position="108"/>
    </location>
</feature>
<reference evidence="2 3" key="1">
    <citation type="submission" date="2017-08" db="EMBL/GenBank/DDBJ databases">
        <authorList>
            <person name="de Groot N.N."/>
        </authorList>
    </citation>
    <scope>NUCLEOTIDE SEQUENCE [LARGE SCALE GENOMIC DNA]</scope>
    <source>
        <strain evidence="2 3">USBA 78</strain>
    </source>
</reference>
<dbReference type="SUPFAM" id="SSF52980">
    <property type="entry name" value="Restriction endonuclease-like"/>
    <property type="match status" value="1"/>
</dbReference>
<name>A0A285RS33_9PROT</name>
<dbReference type="GO" id="GO:0009307">
    <property type="term" value="P:DNA restriction-modification system"/>
    <property type="evidence" value="ECO:0007669"/>
    <property type="project" value="InterPro"/>
</dbReference>
<dbReference type="GO" id="GO:0004519">
    <property type="term" value="F:endonuclease activity"/>
    <property type="evidence" value="ECO:0007669"/>
    <property type="project" value="UniProtKB-KW"/>
</dbReference>